<protein>
    <submittedName>
        <fullName evidence="1">Uncharacterized protein</fullName>
    </submittedName>
</protein>
<comment type="caution">
    <text evidence="1">The sequence shown here is derived from an EMBL/GenBank/DDBJ whole genome shotgun (WGS) entry which is preliminary data.</text>
</comment>
<dbReference type="Proteomes" id="UP001152622">
    <property type="component" value="Chromosome 4"/>
</dbReference>
<keyword evidence="2" id="KW-1185">Reference proteome</keyword>
<sequence>MATSADAAAPPATCKWRRISRSINVEISLGSALIAAAGLNWGADFLSRGASAREREAAGLAAAAHAERRELRGIPFLQHCLGWGRASVGGDLKSDCSGS</sequence>
<dbReference type="EMBL" id="JAINUF010000004">
    <property type="protein sequence ID" value="KAJ8365781.1"/>
    <property type="molecule type" value="Genomic_DNA"/>
</dbReference>
<evidence type="ECO:0000313" key="1">
    <source>
        <dbReference type="EMBL" id="KAJ8365781.1"/>
    </source>
</evidence>
<proteinExistence type="predicted"/>
<organism evidence="1 2">
    <name type="scientific">Synaphobranchus kaupii</name>
    <name type="common">Kaup's arrowtooth eel</name>
    <dbReference type="NCBI Taxonomy" id="118154"/>
    <lineage>
        <taxon>Eukaryota</taxon>
        <taxon>Metazoa</taxon>
        <taxon>Chordata</taxon>
        <taxon>Craniata</taxon>
        <taxon>Vertebrata</taxon>
        <taxon>Euteleostomi</taxon>
        <taxon>Actinopterygii</taxon>
        <taxon>Neopterygii</taxon>
        <taxon>Teleostei</taxon>
        <taxon>Anguilliformes</taxon>
        <taxon>Synaphobranchidae</taxon>
        <taxon>Synaphobranchus</taxon>
    </lineage>
</organism>
<dbReference type="AlphaFoldDB" id="A0A9Q1J4G5"/>
<reference evidence="1" key="1">
    <citation type="journal article" date="2023" name="Science">
        <title>Genome structures resolve the early diversification of teleost fishes.</title>
        <authorList>
            <person name="Parey E."/>
            <person name="Louis A."/>
            <person name="Montfort J."/>
            <person name="Bouchez O."/>
            <person name="Roques C."/>
            <person name="Iampietro C."/>
            <person name="Lluch J."/>
            <person name="Castinel A."/>
            <person name="Donnadieu C."/>
            <person name="Desvignes T."/>
            <person name="Floi Bucao C."/>
            <person name="Jouanno E."/>
            <person name="Wen M."/>
            <person name="Mejri S."/>
            <person name="Dirks R."/>
            <person name="Jansen H."/>
            <person name="Henkel C."/>
            <person name="Chen W.J."/>
            <person name="Zahm M."/>
            <person name="Cabau C."/>
            <person name="Klopp C."/>
            <person name="Thompson A.W."/>
            <person name="Robinson-Rechavi M."/>
            <person name="Braasch I."/>
            <person name="Lecointre G."/>
            <person name="Bobe J."/>
            <person name="Postlethwait J.H."/>
            <person name="Berthelot C."/>
            <person name="Roest Crollius H."/>
            <person name="Guiguen Y."/>
        </authorList>
    </citation>
    <scope>NUCLEOTIDE SEQUENCE</scope>
    <source>
        <strain evidence="1">WJC10195</strain>
    </source>
</reference>
<evidence type="ECO:0000313" key="2">
    <source>
        <dbReference type="Proteomes" id="UP001152622"/>
    </source>
</evidence>
<name>A0A9Q1J4G5_SYNKA</name>
<accession>A0A9Q1J4G5</accession>
<gene>
    <name evidence="1" type="ORF">SKAU_G00146120</name>
</gene>